<dbReference type="InterPro" id="IPR056238">
    <property type="entry name" value="YunG-like"/>
</dbReference>
<name>A0A1F8EPA2_9BACT</name>
<dbReference type="Pfam" id="PF24585">
    <property type="entry name" value="YunG"/>
    <property type="match status" value="1"/>
</dbReference>
<dbReference type="Proteomes" id="UP000177117">
    <property type="component" value="Unassembled WGS sequence"/>
</dbReference>
<dbReference type="Gene3D" id="3.40.140.10">
    <property type="entry name" value="Cytidine Deaminase, domain 2"/>
    <property type="match status" value="1"/>
</dbReference>
<protein>
    <submittedName>
        <fullName evidence="1">Uncharacterized protein</fullName>
    </submittedName>
</protein>
<comment type="caution">
    <text evidence="1">The sequence shown here is derived from an EMBL/GenBank/DDBJ whole genome shotgun (WGS) entry which is preliminary data.</text>
</comment>
<organism evidence="1 2">
    <name type="scientific">Candidatus Yanofskybacteria bacterium RIFCSPHIGHO2_01_FULL_41_53</name>
    <dbReference type="NCBI Taxonomy" id="1802663"/>
    <lineage>
        <taxon>Bacteria</taxon>
        <taxon>Candidatus Yanofskyibacteriota</taxon>
    </lineage>
</organism>
<sequence length="312" mass="35808">MRDKIKLADLESVLWKSWSQETSADSARWTKHNPAWGQCAVTALVVQDFLGGLLWRLDISKHPNHIISVMRSHYFNNIDFCGDNIFWDIDLSESQFGSGGHNEVRRYAEPAQEKTREYLLNNKSTKERYKKLRYRVNEILSGENPIFKEQTFMKCLMAALDSNCQKGKYGCVVKNDGQIVVETFNSILDVCQDWSEPECIRVKNDIPSRTESMIGCCSHAEEEALRVIRNMRLNPRECELYVAGFRSNGLVYIKSEPVFTCLRCAIQLHMHGIGAIHVPCREGWAKLTAKEAVETAKKFATQEKVLENYTSR</sequence>
<dbReference type="AlphaFoldDB" id="A0A1F8EPA2"/>
<gene>
    <name evidence="1" type="ORF">A2650_04865</name>
</gene>
<dbReference type="InterPro" id="IPR016193">
    <property type="entry name" value="Cytidine_deaminase-like"/>
</dbReference>
<evidence type="ECO:0000313" key="1">
    <source>
        <dbReference type="EMBL" id="OGN01859.1"/>
    </source>
</evidence>
<dbReference type="GO" id="GO:0003824">
    <property type="term" value="F:catalytic activity"/>
    <property type="evidence" value="ECO:0007669"/>
    <property type="project" value="InterPro"/>
</dbReference>
<reference evidence="1 2" key="1">
    <citation type="journal article" date="2016" name="Nat. Commun.">
        <title>Thousands of microbial genomes shed light on interconnected biogeochemical processes in an aquifer system.</title>
        <authorList>
            <person name="Anantharaman K."/>
            <person name="Brown C.T."/>
            <person name="Hug L.A."/>
            <person name="Sharon I."/>
            <person name="Castelle C.J."/>
            <person name="Probst A.J."/>
            <person name="Thomas B.C."/>
            <person name="Singh A."/>
            <person name="Wilkins M.J."/>
            <person name="Karaoz U."/>
            <person name="Brodie E.L."/>
            <person name="Williams K.H."/>
            <person name="Hubbard S.S."/>
            <person name="Banfield J.F."/>
        </authorList>
    </citation>
    <scope>NUCLEOTIDE SEQUENCE [LARGE SCALE GENOMIC DNA]</scope>
</reference>
<evidence type="ECO:0000313" key="2">
    <source>
        <dbReference type="Proteomes" id="UP000177117"/>
    </source>
</evidence>
<dbReference type="EMBL" id="MGJD01000003">
    <property type="protein sequence ID" value="OGN01859.1"/>
    <property type="molecule type" value="Genomic_DNA"/>
</dbReference>
<dbReference type="SUPFAM" id="SSF53927">
    <property type="entry name" value="Cytidine deaminase-like"/>
    <property type="match status" value="1"/>
</dbReference>
<proteinExistence type="predicted"/>
<accession>A0A1F8EPA2</accession>